<sequence>MTPRDTLADGLTRARERTLRLVDFDDGELRRQYDPLMSPLVWDLAHIGQQEEFWLLRDGNADRPGMLAPAVERLYDAFVNSRASRVDLPLLPPTDARAYCETVRNKVLDALDALPADESADFRFALVISHEHQHDETMLQAINLRTGAPLLGPGAPLPPGRPGVAGTSVPVPGGPFVLGVDAVTEPHSLDNERPAHVVDVPGFRIGRVPVTNGEWQQFVDDGGYDRRQWWSEPGWAHRQAAGLTAPQFWNGDGTRTRFGHVEEIRSDEPVQHVTFFEAEAYAAWAGARLPSEIEWDKACAWDPAAGQRRRYPWGSSAPTAHLANLGGDALRPAPVGAYPAGASAYGAEQMLGDVWEWTTSPLRPWPGFTPMIYDRYSQPFFEGTGSGDYRVLRGGSWAVAPDILRPSFRNWDHPIRRQIFSGVRLAWSEDQGSAA</sequence>
<feature type="binding site" evidence="4">
    <location>
        <position position="412"/>
    </location>
    <ligand>
        <name>gamma-L-glutamyl-L-cysteine</name>
        <dbReference type="ChEBI" id="CHEBI:58173"/>
    </ligand>
</feature>
<dbReference type="InterPro" id="IPR051043">
    <property type="entry name" value="Sulfatase_Mod_Factor_Kinase"/>
</dbReference>
<dbReference type="GO" id="GO:0044875">
    <property type="term" value="F:gamma-glutamyl hercynylcysteine sulfoxide synthase activity"/>
    <property type="evidence" value="ECO:0007669"/>
    <property type="project" value="UniProtKB-EC"/>
</dbReference>
<dbReference type="InterPro" id="IPR005532">
    <property type="entry name" value="SUMF_dom"/>
</dbReference>
<dbReference type="PANTHER" id="PTHR23150:SF36">
    <property type="entry name" value="HERCYNINE OXYGENASE"/>
    <property type="match status" value="1"/>
</dbReference>
<protein>
    <recommendedName>
        <fullName evidence="4">Hercynine oxygenase</fullName>
        <ecNumber evidence="4">1.14.99.50</ecNumber>
    </recommendedName>
    <alternativeName>
        <fullName evidence="4">Gamma-glutamyl hercynylcysteine S-oxide synthase</fullName>
    </alternativeName>
</protein>
<name>A0AAD1IQU9_9MYCO</name>
<dbReference type="InterPro" id="IPR042095">
    <property type="entry name" value="SUMF_sf"/>
</dbReference>
<organism evidence="7 8">
    <name type="scientific">Mycolicibacterium litorale</name>
    <dbReference type="NCBI Taxonomy" id="758802"/>
    <lineage>
        <taxon>Bacteria</taxon>
        <taxon>Bacillati</taxon>
        <taxon>Actinomycetota</taxon>
        <taxon>Actinomycetes</taxon>
        <taxon>Mycobacteriales</taxon>
        <taxon>Mycobacteriaceae</taxon>
        <taxon>Mycolicibacterium</taxon>
    </lineage>
</organism>
<dbReference type="Proteomes" id="UP000466607">
    <property type="component" value="Chromosome"/>
</dbReference>
<feature type="binding site" evidence="4">
    <location>
        <position position="134"/>
    </location>
    <ligand>
        <name>Fe cation</name>
        <dbReference type="ChEBI" id="CHEBI:24875"/>
    </ligand>
</feature>
<comment type="function">
    <text evidence="4">Catalyzes the oxidative sulfurization of hercynine (N-alpha,N-alpha,N-alpha-trimethyl-L-histidine) into hercynyl-gamma-L-glutamyl-L-cysteine sulfoxide, a step in the biosynthesis pathway of ergothioneine.</text>
</comment>
<dbReference type="GO" id="GO:0005506">
    <property type="term" value="F:iron ion binding"/>
    <property type="evidence" value="ECO:0007669"/>
    <property type="project" value="UniProtKB-UniRule"/>
</dbReference>
<feature type="domain" description="Sulfatase-modifying factor enzyme-like" evidence="5">
    <location>
        <begin position="167"/>
        <end position="427"/>
    </location>
</feature>
<dbReference type="InterPro" id="IPR017806">
    <property type="entry name" value="EgtB"/>
</dbReference>
<dbReference type="PANTHER" id="PTHR23150">
    <property type="entry name" value="SULFATASE MODIFYING FACTOR 1, 2"/>
    <property type="match status" value="1"/>
</dbReference>
<keyword evidence="4" id="KW-0479">Metal-binding</keyword>
<feature type="binding site" evidence="4">
    <location>
        <position position="46"/>
    </location>
    <ligand>
        <name>Fe cation</name>
        <dbReference type="ChEBI" id="CHEBI:24875"/>
    </ligand>
</feature>
<dbReference type="SUPFAM" id="SSF56436">
    <property type="entry name" value="C-type lectin-like"/>
    <property type="match status" value="1"/>
</dbReference>
<evidence type="ECO:0000313" key="7">
    <source>
        <dbReference type="EMBL" id="BBY19118.1"/>
    </source>
</evidence>
<dbReference type="InterPro" id="IPR024775">
    <property type="entry name" value="DinB-like"/>
</dbReference>
<proteinExistence type="inferred from homology"/>
<dbReference type="Gene3D" id="3.90.1580.10">
    <property type="entry name" value="paralog of FGE (formylglycine-generating enzyme)"/>
    <property type="match status" value="1"/>
</dbReference>
<keyword evidence="1 4" id="KW-0560">Oxidoreductase</keyword>
<keyword evidence="2 4" id="KW-0408">Iron</keyword>
<comment type="cofactor">
    <cofactor evidence="4">
        <name>Fe(2+)</name>
        <dbReference type="ChEBI" id="CHEBI:29033"/>
    </cofactor>
</comment>
<evidence type="ECO:0000256" key="4">
    <source>
        <dbReference type="HAMAP-Rule" id="MF_02035"/>
    </source>
</evidence>
<reference evidence="7 8" key="1">
    <citation type="journal article" date="2019" name="Emerg. Microbes Infect.">
        <title>Comprehensive subspecies identification of 175 nontuberculous mycobacteria species based on 7547 genomic profiles.</title>
        <authorList>
            <person name="Matsumoto Y."/>
            <person name="Kinjo T."/>
            <person name="Motooka D."/>
            <person name="Nabeya D."/>
            <person name="Jung N."/>
            <person name="Uechi K."/>
            <person name="Horii T."/>
            <person name="Iida T."/>
            <person name="Fujita J."/>
            <person name="Nakamura S."/>
        </authorList>
    </citation>
    <scope>NUCLEOTIDE SEQUENCE [LARGE SCALE GENOMIC DNA]</scope>
    <source>
        <strain evidence="7 8">JCM 17423</strain>
    </source>
</reference>
<evidence type="ECO:0000256" key="3">
    <source>
        <dbReference type="ARBA" id="ARBA00037882"/>
    </source>
</evidence>
<feature type="binding site" evidence="4">
    <location>
        <begin position="82"/>
        <end position="85"/>
    </location>
    <ligand>
        <name>gamma-L-glutamyl-L-cysteine</name>
        <dbReference type="ChEBI" id="CHEBI:58173"/>
    </ligand>
</feature>
<dbReference type="EC" id="1.14.99.50" evidence="4"/>
<feature type="binding site" evidence="4">
    <location>
        <position position="130"/>
    </location>
    <ligand>
        <name>Fe cation</name>
        <dbReference type="ChEBI" id="CHEBI:24875"/>
    </ligand>
</feature>
<dbReference type="RefSeq" id="WP_134056972.1">
    <property type="nucleotide sequence ID" value="NZ_AP022586.1"/>
</dbReference>
<dbReference type="InterPro" id="IPR032890">
    <property type="entry name" value="EgtB_Actinobacteria"/>
</dbReference>
<accession>A0AAD1IQU9</accession>
<dbReference type="InterPro" id="IPR016187">
    <property type="entry name" value="CTDL_fold"/>
</dbReference>
<comment type="catalytic activity">
    <reaction evidence="4">
        <text>gamma-L-glutamyl-L-cysteine + hercynine + O2 = gamma-L-glutamyl-hercynylcysteine S-oxide + H2O</text>
        <dbReference type="Rhea" id="RHEA:42672"/>
        <dbReference type="ChEBI" id="CHEBI:15377"/>
        <dbReference type="ChEBI" id="CHEBI:15379"/>
        <dbReference type="ChEBI" id="CHEBI:15781"/>
        <dbReference type="ChEBI" id="CHEBI:58173"/>
        <dbReference type="ChEBI" id="CHEBI:82703"/>
        <dbReference type="EC" id="1.14.99.50"/>
    </reaction>
</comment>
<evidence type="ECO:0000256" key="2">
    <source>
        <dbReference type="ARBA" id="ARBA00023004"/>
    </source>
</evidence>
<evidence type="ECO:0000256" key="1">
    <source>
        <dbReference type="ARBA" id="ARBA00023002"/>
    </source>
</evidence>
<dbReference type="Pfam" id="PF03781">
    <property type="entry name" value="FGE-sulfatase"/>
    <property type="match status" value="1"/>
</dbReference>
<dbReference type="NCBIfam" id="TIGR03440">
    <property type="entry name" value="egtB_TIGR03440"/>
    <property type="match status" value="1"/>
</dbReference>
<evidence type="ECO:0000259" key="6">
    <source>
        <dbReference type="Pfam" id="PF12867"/>
    </source>
</evidence>
<dbReference type="AlphaFoldDB" id="A0AAD1IQU9"/>
<keyword evidence="8" id="KW-1185">Reference proteome</keyword>
<comment type="similarity">
    <text evidence="4">Belongs to the EgtB family.</text>
</comment>
<evidence type="ECO:0000313" key="8">
    <source>
        <dbReference type="Proteomes" id="UP000466607"/>
    </source>
</evidence>
<dbReference type="HAMAP" id="MF_02035">
    <property type="entry name" value="EgtB"/>
    <property type="match status" value="1"/>
</dbReference>
<dbReference type="EMBL" id="AP022586">
    <property type="protein sequence ID" value="BBY19118.1"/>
    <property type="molecule type" value="Genomic_DNA"/>
</dbReference>
<dbReference type="Gene3D" id="1.20.120.450">
    <property type="entry name" value="dinb family like domain"/>
    <property type="match status" value="1"/>
</dbReference>
<evidence type="ECO:0000259" key="5">
    <source>
        <dbReference type="Pfam" id="PF03781"/>
    </source>
</evidence>
<dbReference type="Pfam" id="PF12867">
    <property type="entry name" value="DinB_2"/>
    <property type="match status" value="1"/>
</dbReference>
<keyword evidence="4" id="KW-0503">Monooxygenase</keyword>
<feature type="domain" description="DinB-like" evidence="6">
    <location>
        <begin position="11"/>
        <end position="138"/>
    </location>
</feature>
<dbReference type="SUPFAM" id="SSF109854">
    <property type="entry name" value="DinB/YfiT-like putative metalloenzymes"/>
    <property type="match status" value="1"/>
</dbReference>
<comment type="pathway">
    <text evidence="3 4">Amino-acid biosynthesis; ergothioneine biosynthesis.</text>
</comment>
<dbReference type="InterPro" id="IPR034660">
    <property type="entry name" value="DinB/YfiT-like"/>
</dbReference>
<gene>
    <name evidence="4 7" type="primary">egtB</name>
    <name evidence="7" type="ORF">MLIT_47100</name>
</gene>
<feature type="binding site" evidence="4">
    <location>
        <position position="416"/>
    </location>
    <ligand>
        <name>gamma-L-glutamyl-L-cysteine</name>
        <dbReference type="ChEBI" id="CHEBI:58173"/>
    </ligand>
</feature>